<gene>
    <name evidence="1" type="ORF">SAMN04487988_10722</name>
</gene>
<dbReference type="AlphaFoldDB" id="A0A1I2U367"/>
<protein>
    <submittedName>
        <fullName evidence="1">Uncharacterized protein</fullName>
    </submittedName>
</protein>
<evidence type="ECO:0000313" key="2">
    <source>
        <dbReference type="Proteomes" id="UP000199642"/>
    </source>
</evidence>
<name>A0A1I2U367_9BACT</name>
<evidence type="ECO:0000313" key="1">
    <source>
        <dbReference type="EMBL" id="SFG71615.1"/>
    </source>
</evidence>
<reference evidence="2" key="1">
    <citation type="submission" date="2016-10" db="EMBL/GenBank/DDBJ databases">
        <authorList>
            <person name="Varghese N."/>
            <person name="Submissions S."/>
        </authorList>
    </citation>
    <scope>NUCLEOTIDE SEQUENCE [LARGE SCALE GENOMIC DNA]</scope>
    <source>
        <strain evidence="2">DSM 19315</strain>
    </source>
</reference>
<dbReference type="STRING" id="435880.SAMN04487988_10722"/>
<dbReference type="EMBL" id="FOPC01000007">
    <property type="protein sequence ID" value="SFG71615.1"/>
    <property type="molecule type" value="Genomic_DNA"/>
</dbReference>
<organism evidence="1 2">
    <name type="scientific">Algoriphagus hitonicola</name>
    <dbReference type="NCBI Taxonomy" id="435880"/>
    <lineage>
        <taxon>Bacteria</taxon>
        <taxon>Pseudomonadati</taxon>
        <taxon>Bacteroidota</taxon>
        <taxon>Cytophagia</taxon>
        <taxon>Cytophagales</taxon>
        <taxon>Cyclobacteriaceae</taxon>
        <taxon>Algoriphagus</taxon>
    </lineage>
</organism>
<dbReference type="Proteomes" id="UP000199642">
    <property type="component" value="Unassembled WGS sequence"/>
</dbReference>
<proteinExistence type="predicted"/>
<accession>A0A1I2U367</accession>
<keyword evidence="2" id="KW-1185">Reference proteome</keyword>
<sequence>MVIAFAPYTFSEEDTKIITSCPDGDEKTCMTLKTNGVVYGVVYIGDGPNSVIIAD</sequence>